<dbReference type="RefSeq" id="XP_022954010.1">
    <property type="nucleotide sequence ID" value="XM_023098242.1"/>
</dbReference>
<dbReference type="Proteomes" id="UP000504609">
    <property type="component" value="Unplaced"/>
</dbReference>
<organism evidence="1 2">
    <name type="scientific">Cucurbita moschata</name>
    <name type="common">Winter crookneck squash</name>
    <name type="synonym">Cucurbita pepo var. moschata</name>
    <dbReference type="NCBI Taxonomy" id="3662"/>
    <lineage>
        <taxon>Eukaryota</taxon>
        <taxon>Viridiplantae</taxon>
        <taxon>Streptophyta</taxon>
        <taxon>Embryophyta</taxon>
        <taxon>Tracheophyta</taxon>
        <taxon>Spermatophyta</taxon>
        <taxon>Magnoliopsida</taxon>
        <taxon>eudicotyledons</taxon>
        <taxon>Gunneridae</taxon>
        <taxon>Pentapetalae</taxon>
        <taxon>rosids</taxon>
        <taxon>fabids</taxon>
        <taxon>Cucurbitales</taxon>
        <taxon>Cucurbitaceae</taxon>
        <taxon>Cucurbiteae</taxon>
        <taxon>Cucurbita</taxon>
    </lineage>
</organism>
<name>A0A6J1GR88_CUCMO</name>
<dbReference type="PANTHER" id="PTHR36328">
    <property type="entry name" value="TRANSMEMBRANE PROTEIN"/>
    <property type="match status" value="1"/>
</dbReference>
<accession>A0A6J1GR88</accession>
<reference evidence="2" key="1">
    <citation type="submission" date="2025-08" db="UniProtKB">
        <authorList>
            <consortium name="RefSeq"/>
        </authorList>
    </citation>
    <scope>IDENTIFICATION</scope>
    <source>
        <tissue evidence="2">Young leaves</tissue>
    </source>
</reference>
<gene>
    <name evidence="2" type="primary">LOC111456398</name>
</gene>
<dbReference type="PANTHER" id="PTHR36328:SF1">
    <property type="entry name" value="TRANSMEMBRANE PROTEIN"/>
    <property type="match status" value="1"/>
</dbReference>
<keyword evidence="1" id="KW-1185">Reference proteome</keyword>
<dbReference type="GeneID" id="111456398"/>
<evidence type="ECO:0000313" key="1">
    <source>
        <dbReference type="Proteomes" id="UP000504609"/>
    </source>
</evidence>
<evidence type="ECO:0000313" key="2">
    <source>
        <dbReference type="RefSeq" id="XP_022954010.1"/>
    </source>
</evidence>
<proteinExistence type="predicted"/>
<dbReference type="KEGG" id="cmos:111456398"/>
<sequence length="78" mass="8144">MATTHKFTPTSIFVTVLVFAMVLSPTTISTVNATRVLLQQVNRPPICPACVCCEPAPAGSCCRCCATPIQTSSQSGSP</sequence>
<protein>
    <submittedName>
        <fullName evidence="2">Uncharacterized protein LOC111456398</fullName>
    </submittedName>
</protein>
<dbReference type="AlphaFoldDB" id="A0A6J1GR88"/>